<dbReference type="AlphaFoldDB" id="A0A7Y3SC39"/>
<evidence type="ECO:0000256" key="1">
    <source>
        <dbReference type="SAM" id="MobiDB-lite"/>
    </source>
</evidence>
<evidence type="ECO:0000313" key="3">
    <source>
        <dbReference type="Proteomes" id="UP000519972"/>
    </source>
</evidence>
<gene>
    <name evidence="2" type="ORF">G9X64_30665</name>
</gene>
<dbReference type="Proteomes" id="UP000519972">
    <property type="component" value="Unassembled WGS sequence"/>
</dbReference>
<dbReference type="EMBL" id="JABFCN010000056">
    <property type="protein sequence ID" value="NNU40770.1"/>
    <property type="molecule type" value="Genomic_DNA"/>
</dbReference>
<dbReference type="RefSeq" id="WP_171378033.1">
    <property type="nucleotide sequence ID" value="NZ_JABFCN010000056.1"/>
</dbReference>
<keyword evidence="3" id="KW-1185">Reference proteome</keyword>
<feature type="compositionally biased region" description="Pro residues" evidence="1">
    <location>
        <begin position="7"/>
        <end position="20"/>
    </location>
</feature>
<name>A0A7Y3SC39_9HYPH</name>
<reference evidence="2 3" key="1">
    <citation type="submission" date="2020-02" db="EMBL/GenBank/DDBJ databases">
        <authorList>
            <person name="Sun Q."/>
        </authorList>
    </citation>
    <scope>NUCLEOTIDE SEQUENCE [LARGE SCALE GENOMIC DNA]</scope>
    <source>
        <strain evidence="2 3">CCBAU 03386</strain>
    </source>
</reference>
<proteinExistence type="predicted"/>
<sequence>MSVPFEPVVPPPSPPPLDNPPDPDRLPGEEPLPDPEPDEGAARLTRTSTHCPTWGAMPRDSPAAGGSSMSGTWKDVLRDRLPYVVLRVSA</sequence>
<comment type="caution">
    <text evidence="2">The sequence shown here is derived from an EMBL/GenBank/DDBJ whole genome shotgun (WGS) entry which is preliminary data.</text>
</comment>
<accession>A0A7Y3SC39</accession>
<protein>
    <submittedName>
        <fullName evidence="2">Uncharacterized protein</fullName>
    </submittedName>
</protein>
<feature type="region of interest" description="Disordered" evidence="1">
    <location>
        <begin position="1"/>
        <end position="72"/>
    </location>
</feature>
<organism evidence="2 3">
    <name type="scientific">Rhizobium sophorae</name>
    <dbReference type="NCBI Taxonomy" id="1535242"/>
    <lineage>
        <taxon>Bacteria</taxon>
        <taxon>Pseudomonadati</taxon>
        <taxon>Pseudomonadota</taxon>
        <taxon>Alphaproteobacteria</taxon>
        <taxon>Hyphomicrobiales</taxon>
        <taxon>Rhizobiaceae</taxon>
        <taxon>Rhizobium/Agrobacterium group</taxon>
        <taxon>Rhizobium</taxon>
    </lineage>
</organism>
<evidence type="ECO:0000313" key="2">
    <source>
        <dbReference type="EMBL" id="NNU40770.1"/>
    </source>
</evidence>